<feature type="domain" description="Cadherin" evidence="17">
    <location>
        <begin position="268"/>
        <end position="377"/>
    </location>
</feature>
<keyword evidence="10 16" id="KW-0472">Membrane</keyword>
<feature type="region of interest" description="Disordered" evidence="15">
    <location>
        <begin position="3737"/>
        <end position="3762"/>
    </location>
</feature>
<feature type="compositionally biased region" description="Basic and acidic residues" evidence="15">
    <location>
        <begin position="3342"/>
        <end position="3366"/>
    </location>
</feature>
<evidence type="ECO:0000256" key="6">
    <source>
        <dbReference type="ARBA" id="ARBA00022737"/>
    </source>
</evidence>
<dbReference type="Pfam" id="PF00028">
    <property type="entry name" value="Cadherin"/>
    <property type="match status" value="10"/>
</dbReference>
<dbReference type="GO" id="GO:0005509">
    <property type="term" value="F:calcium ion binding"/>
    <property type="evidence" value="ECO:0007669"/>
    <property type="project" value="UniProtKB-UniRule"/>
</dbReference>
<feature type="domain" description="Cadherin" evidence="17">
    <location>
        <begin position="159"/>
        <end position="267"/>
    </location>
</feature>
<feature type="compositionally biased region" description="Basic and acidic residues" evidence="15">
    <location>
        <begin position="5012"/>
        <end position="5027"/>
    </location>
</feature>
<feature type="region of interest" description="Disordered" evidence="15">
    <location>
        <begin position="3930"/>
        <end position="3965"/>
    </location>
</feature>
<dbReference type="RefSeq" id="XP_026296031.1">
    <property type="nucleotide sequence ID" value="XM_026440246.1"/>
</dbReference>
<dbReference type="InterPro" id="IPR002126">
    <property type="entry name" value="Cadherin-like_dom"/>
</dbReference>
<keyword evidence="19" id="KW-1185">Reference proteome</keyword>
<feature type="compositionally biased region" description="Basic and acidic residues" evidence="15">
    <location>
        <begin position="3674"/>
        <end position="3703"/>
    </location>
</feature>
<feature type="compositionally biased region" description="Basic and acidic residues" evidence="15">
    <location>
        <begin position="3584"/>
        <end position="3605"/>
    </location>
</feature>
<feature type="compositionally biased region" description="Basic and acidic residues" evidence="15">
    <location>
        <begin position="3303"/>
        <end position="3329"/>
    </location>
</feature>
<feature type="region of interest" description="Disordered" evidence="15">
    <location>
        <begin position="3391"/>
        <end position="3605"/>
    </location>
</feature>
<dbReference type="FunFam" id="2.60.40.60:FF:000168">
    <property type="entry name" value="Cadherin-related family member 2"/>
    <property type="match status" value="1"/>
</dbReference>
<evidence type="ECO:0000256" key="12">
    <source>
        <dbReference type="ARBA" id="ARBA00023180"/>
    </source>
</evidence>
<feature type="domain" description="Cadherin" evidence="17">
    <location>
        <begin position="1060"/>
        <end position="1170"/>
    </location>
</feature>
<keyword evidence="3" id="KW-0245">EGF-like domain</keyword>
<feature type="domain" description="Cadherin" evidence="17">
    <location>
        <begin position="723"/>
        <end position="834"/>
    </location>
</feature>
<dbReference type="FunFam" id="2.60.40.60:FF:000020">
    <property type="entry name" value="Dachsous cadherin-related 1b"/>
    <property type="match status" value="1"/>
</dbReference>
<feature type="region of interest" description="Disordered" evidence="15">
    <location>
        <begin position="4873"/>
        <end position="4920"/>
    </location>
</feature>
<dbReference type="GO" id="GO:0007156">
    <property type="term" value="P:homophilic cell adhesion via plasma membrane adhesion molecules"/>
    <property type="evidence" value="ECO:0007669"/>
    <property type="project" value="InterPro"/>
</dbReference>
<dbReference type="FunFam" id="2.60.40.60:FF:000306">
    <property type="entry name" value="Cadherin 23"/>
    <property type="match status" value="1"/>
</dbReference>
<feature type="compositionally biased region" description="Basic and acidic residues" evidence="15">
    <location>
        <begin position="3483"/>
        <end position="3500"/>
    </location>
</feature>
<evidence type="ECO:0000256" key="4">
    <source>
        <dbReference type="ARBA" id="ARBA00022692"/>
    </source>
</evidence>
<accession>A0A7M7L175</accession>
<evidence type="ECO:0000256" key="8">
    <source>
        <dbReference type="ARBA" id="ARBA00022889"/>
    </source>
</evidence>
<dbReference type="GO" id="GO:0048731">
    <property type="term" value="P:system development"/>
    <property type="evidence" value="ECO:0007669"/>
    <property type="project" value="UniProtKB-ARBA"/>
</dbReference>
<evidence type="ECO:0000256" key="14">
    <source>
        <dbReference type="PROSITE-ProRule" id="PRU00043"/>
    </source>
</evidence>
<evidence type="ECO:0000256" key="16">
    <source>
        <dbReference type="SAM" id="Phobius"/>
    </source>
</evidence>
<feature type="compositionally biased region" description="Basic and acidic residues" evidence="15">
    <location>
        <begin position="3953"/>
        <end position="3965"/>
    </location>
</feature>
<feature type="domain" description="Cadherin" evidence="17">
    <location>
        <begin position="64"/>
        <end position="158"/>
    </location>
</feature>
<evidence type="ECO:0000256" key="1">
    <source>
        <dbReference type="ARBA" id="ARBA00004251"/>
    </source>
</evidence>
<evidence type="ECO:0000256" key="13">
    <source>
        <dbReference type="ARBA" id="ARBA00059331"/>
    </source>
</evidence>
<feature type="compositionally biased region" description="Basic and acidic residues" evidence="15">
    <location>
        <begin position="3181"/>
        <end position="3191"/>
    </location>
</feature>
<dbReference type="OrthoDB" id="6510378at2759"/>
<keyword evidence="8" id="KW-0130">Cell adhesion</keyword>
<feature type="compositionally biased region" description="Basic and acidic residues" evidence="15">
    <location>
        <begin position="5272"/>
        <end position="5281"/>
    </location>
</feature>
<dbReference type="GO" id="GO:0007163">
    <property type="term" value="P:establishment or maintenance of cell polarity"/>
    <property type="evidence" value="ECO:0007669"/>
    <property type="project" value="UniProtKB-ARBA"/>
</dbReference>
<feature type="compositionally biased region" description="Basic and acidic residues" evidence="15">
    <location>
        <begin position="5062"/>
        <end position="5099"/>
    </location>
</feature>
<dbReference type="PANTHER" id="PTHR24027">
    <property type="entry name" value="CADHERIN-23"/>
    <property type="match status" value="1"/>
</dbReference>
<organism evidence="18">
    <name type="scientific">Apis mellifera</name>
    <name type="common">Honeybee</name>
    <dbReference type="NCBI Taxonomy" id="7460"/>
    <lineage>
        <taxon>Eukaryota</taxon>
        <taxon>Metazoa</taxon>
        <taxon>Ecdysozoa</taxon>
        <taxon>Arthropoda</taxon>
        <taxon>Hexapoda</taxon>
        <taxon>Insecta</taxon>
        <taxon>Pterygota</taxon>
        <taxon>Neoptera</taxon>
        <taxon>Endopterygota</taxon>
        <taxon>Hymenoptera</taxon>
        <taxon>Apocrita</taxon>
        <taxon>Aculeata</taxon>
        <taxon>Apoidea</taxon>
        <taxon>Anthophila</taxon>
        <taxon>Apidae</taxon>
        <taxon>Apis</taxon>
    </lineage>
</organism>
<evidence type="ECO:0000256" key="7">
    <source>
        <dbReference type="ARBA" id="ARBA00022837"/>
    </source>
</evidence>
<dbReference type="GO" id="GO:0048513">
    <property type="term" value="P:animal organ development"/>
    <property type="evidence" value="ECO:0007669"/>
    <property type="project" value="UniProtKB-ARBA"/>
</dbReference>
<feature type="compositionally biased region" description="Acidic residues" evidence="15">
    <location>
        <begin position="4941"/>
        <end position="4950"/>
    </location>
</feature>
<feature type="compositionally biased region" description="Low complexity" evidence="15">
    <location>
        <begin position="4820"/>
        <end position="4831"/>
    </location>
</feature>
<feature type="domain" description="Cadherin" evidence="17">
    <location>
        <begin position="1390"/>
        <end position="1510"/>
    </location>
</feature>
<feature type="region of interest" description="Disordered" evidence="15">
    <location>
        <begin position="4783"/>
        <end position="4831"/>
    </location>
</feature>
<feature type="compositionally biased region" description="Basic and acidic residues" evidence="15">
    <location>
        <begin position="5109"/>
        <end position="5128"/>
    </location>
</feature>
<feature type="region of interest" description="Disordered" evidence="15">
    <location>
        <begin position="3842"/>
        <end position="3903"/>
    </location>
</feature>
<dbReference type="GeneID" id="411023"/>
<evidence type="ECO:0000256" key="11">
    <source>
        <dbReference type="ARBA" id="ARBA00023157"/>
    </source>
</evidence>
<dbReference type="CDD" id="cd11304">
    <property type="entry name" value="Cadherin_repeat"/>
    <property type="match status" value="19"/>
</dbReference>
<keyword evidence="6" id="KW-0677">Repeat</keyword>
<dbReference type="FunFam" id="2.60.40.60:FF:000345">
    <property type="entry name" value="Cadherin 2"/>
    <property type="match status" value="1"/>
</dbReference>
<dbReference type="GO" id="GO:0016342">
    <property type="term" value="C:catenin complex"/>
    <property type="evidence" value="ECO:0007669"/>
    <property type="project" value="TreeGrafter"/>
</dbReference>
<feature type="compositionally biased region" description="Basic and acidic residues" evidence="15">
    <location>
        <begin position="3842"/>
        <end position="3856"/>
    </location>
</feature>
<feature type="region of interest" description="Disordered" evidence="15">
    <location>
        <begin position="3080"/>
        <end position="3103"/>
    </location>
</feature>
<comment type="subcellular location">
    <subcellularLocation>
        <location evidence="1">Cell membrane</location>
        <topology evidence="1">Single-pass type I membrane protein</topology>
    </subcellularLocation>
</comment>
<dbReference type="PROSITE" id="PS00232">
    <property type="entry name" value="CADHERIN_1"/>
    <property type="match status" value="10"/>
</dbReference>
<dbReference type="GO" id="GO:0045296">
    <property type="term" value="F:cadherin binding"/>
    <property type="evidence" value="ECO:0007669"/>
    <property type="project" value="TreeGrafter"/>
</dbReference>
<dbReference type="GO" id="GO:0001736">
    <property type="term" value="P:establishment of planar polarity"/>
    <property type="evidence" value="ECO:0007669"/>
    <property type="project" value="UniProtKB-ARBA"/>
</dbReference>
<dbReference type="EnsemblMetazoa" id="XM_026440246">
    <property type="protein sequence ID" value="XP_026296031"/>
    <property type="gene ID" value="LOC411023"/>
</dbReference>
<dbReference type="SMART" id="SM00112">
    <property type="entry name" value="CA"/>
    <property type="match status" value="18"/>
</dbReference>
<feature type="compositionally biased region" description="Polar residues" evidence="15">
    <location>
        <begin position="3464"/>
        <end position="3476"/>
    </location>
</feature>
<evidence type="ECO:0000256" key="10">
    <source>
        <dbReference type="ARBA" id="ARBA00023136"/>
    </source>
</evidence>
<dbReference type="FunFam" id="2.60.40.60:FF:000092">
    <property type="entry name" value="Protocadherin 8"/>
    <property type="match status" value="1"/>
</dbReference>
<feature type="region of interest" description="Disordered" evidence="15">
    <location>
        <begin position="4089"/>
        <end position="4129"/>
    </location>
</feature>
<dbReference type="GO" id="GO:0048589">
    <property type="term" value="P:developmental growth"/>
    <property type="evidence" value="ECO:0007669"/>
    <property type="project" value="UniProtKB-ARBA"/>
</dbReference>
<evidence type="ECO:0000313" key="18">
    <source>
        <dbReference type="EnsemblMetazoa" id="XP_026296031"/>
    </source>
</evidence>
<feature type="region of interest" description="Disordered" evidence="15">
    <location>
        <begin position="5315"/>
        <end position="5391"/>
    </location>
</feature>
<keyword evidence="4 16" id="KW-0812">Transmembrane</keyword>
<feature type="region of interest" description="Disordered" evidence="15">
    <location>
        <begin position="3172"/>
        <end position="3214"/>
    </location>
</feature>
<accession>A0A8B8GW81</accession>
<feature type="compositionally biased region" description="Basic and acidic residues" evidence="15">
    <location>
        <begin position="4376"/>
        <end position="4385"/>
    </location>
</feature>
<feature type="domain" description="Cadherin" evidence="17">
    <location>
        <begin position="1979"/>
        <end position="2111"/>
    </location>
</feature>
<feature type="compositionally biased region" description="Polar residues" evidence="15">
    <location>
        <begin position="4787"/>
        <end position="4812"/>
    </location>
</feature>
<feature type="domain" description="Cadherin" evidence="17">
    <location>
        <begin position="2229"/>
        <end position="2345"/>
    </location>
</feature>
<feature type="compositionally biased region" description="Basic and acidic residues" evidence="15">
    <location>
        <begin position="5144"/>
        <end position="5159"/>
    </location>
</feature>
<keyword evidence="2" id="KW-1003">Cell membrane</keyword>
<dbReference type="GO" id="GO:0016477">
    <property type="term" value="P:cell migration"/>
    <property type="evidence" value="ECO:0007669"/>
    <property type="project" value="TreeGrafter"/>
</dbReference>
<feature type="region of interest" description="Disordered" evidence="15">
    <location>
        <begin position="5249"/>
        <end position="5303"/>
    </location>
</feature>
<sequence length="5442" mass="616861">MTSTKPIITFSWLLRSYKRPRFKLEWLGFVFACLLSSCSARNNPPRFLIDGQTEIILRQKEGPDTPVGSLIYRLRGVDPDGDSLTFGVRDQPGSDVIRVENFSPTEANIYLNKLLDREVRDEYALVLTLTDGRLGEGNFITQSLLLLVEDVNDNVPIFRPHPTSLTLREDSGPSVLTTVEATDADLGAHGQVVYYLQELDGDNDVFSISTVNGKGVIRLVGRLDYEKKYLYQLRILAIDRAINEKVNTGTTAILVKVQDVEDQPPEFITMTPVARISENARIGTSVLHVRAVDGDKGINNKIVYSISQGPRYLFDIDATSGLVFTRAQLDREAEENADGTFILEITVREVSKIVPPPSVSTEVTIILTDVNDEAPKFRSPRYRAEINENAPYNTPVNFIGDAIPEVYDHDLGTNGTFRMFIEGDDGIFDVTPSRGINEAPFLIRVKNSSKLDYETRSAVNFTLIAKEVVTLAPKLSKVPVVVFIKDQNDNYPEFTEEKYEVSIPENCAVGTTVAWVQALDEDSGNFGTHGIRYTNLGGSIAYALSMDPLTGIITVKEPGTSFDRELVSRHYLTVEARDDLGKGNRNTVQLIVNVNDVNDNAPIFLQNKYEAVLLENEDHFQSPLIVEAFDIDLNGTKNSEVVYALVSGEFSRNFSIDSRRGIITPTTPLDYEALPISQGHKETSVRPLRLTVRARDMGSPSLSSDAPLIIYLKDINDNAPAFERTLYKRSIPEDLPGGTSVVQVKAWDKDLSSPNNKLVYRIQSGAGDKFVISPEIGVIRVAPGSNLDPDLTSPKTTRYSLNVIAIDSGTEIQRTAEVLVNITIVDVNNKPPVFIDPGTVTIRENTQVGAYVHRVVANDPDIAPILRYRIDPNSSEARNEEGTLIKIQEYDYLSTLELNALDGLLRVVKLLDRERVETIRLGLIVEDLAAIRGIQTASATLNIIIEDENDNNPRFRRPFYRRSVTENSKNGVNIANIVADDADKNRSITYSLESPKELTDLVHLDSETGEMVVANKIDREQYSWLNLSVRATDSGIPPRSSLSEVYVQVLDENDNNPYFVTDINNLNVMENSKIGTEIATIQARDPDSGDYGKITYLLDRMSSEGTFAIHPETGALTVADSIDWEVKQNYVLVIEAWDNYQFGYTAGESRNAFKQIQVTVTDVNDNPPKMDVPPTCVTISEFHDIKDLIFAVKVKDADDPKTPNGRAKIRILFGNELGLFMLEQTDYWTANIRAAHSLRGKFGNYSLHLEARDLGSPSNKDAAVLHICVTDYNDNPPLFISPQHNTTIRIPENVTVGTPIIQIEAKDADTGPNGDVHYRLKQDLAGHWRTFHIDDTTGIVSLKLPLDRETQKLYEIRVEAYDLGTPTPLSTDLDLIIYVRNINDYEPQFLLDVFNINFTEEQAPGSETVQLPETIDKDEVDDLDDPPTQVCYFIINGNDDGLFVLDIFKHELTTARILDREQQEEHLLIIKATEDCNIVPANETSFDETNDTTLKVVVNVIDVNDNPPKFVSKIFTGGVTTEADFASQFMQIKAIDLDADDNAVVNYYQVGKIHMTLTEGLDDIELQPFLVNKLTGVVSLNFDPQRGMKGYFDFMVLANDTYGLEDTARVFIYLLREDQRVRFVLRQHPPEIRNKIETFREILGNVTGAIVNIDEYKIHENHDGSVDRTKTDLYMHLVNRRDNSILEVSEVLELVDRNIEKLDGLFKEFNVLDTQAAQYQPILQYEQAGTTFWLLTLTLFLGALLILCIALCLSQRASFRRQLKAANATPFGTSDAEFIRGPGRVPNTNKHSVEGSNPIWMHAYENEWFKSDESISHMSERDSLDENALNNEDIMNEANANQRNDDKPYYIEPRVSSISRMPFAGEWCKVWIYFGFVFAWAKGARPRFDTSTDMGLVLVPADAEVDSVIFRLRATDQDADFPLVFEITATITPVVRIDNLPCTLYNKVCQANVILTKRLVPGRLHDFAVRVRDTKGDSNSMQATISVTNSTTPRDKIFPHIPSLIMVPEDTKPGKELDYLLVRANSRSGKPVYIELWQPKELFTIRQRQTPIQTRGVIILTGELDFETQSMYTLTMYATDPYTEQGKDTRNIAGLSVVVIVQDVQDVPPIFTLAPPLTRINNSIQPGDIVVRVHAEDGDKGVPREIVYGLVSEGNPFTPFFNISETSGEITLARPLEELTQITHVGAPVVLTVVAEEIRRNRDEPPAQATVVDVGFLLGEPGNSPPYFESDNYIATIDENPEPGTVINFGEQYSTRVKDEDIGKAGVFTLKLENNNNTFEINPTVAERSADFVITVRDNTLIDYELYKSLSFKIVAQEVGPATNLSALVPVTISLRDVNDNSPIFDQESYEVTLSENVTEGSRVTQVHATDKDTGIYGSVRYTDIRGEGGEAFTMEPDTGLITVSMGSSLDREVRARFVLTVEARDENGDGNRGVVPLIVNLLDVNDNPPIFEKDVYEFALNSDLTNFTLPAFIKAIDADSEPPNNVVRYEIIHGNYENKFYLNETSGELTLLSPITKIRRKKQSAYDRFSKKAGTKFVKNRGEIDHPYRNELSMNNRNGMNLNLTKEMVMEVIKKRRKRANDDPLYILTARAYDLGVPHLSSETKIRILSGVAMEARIMMFVVPGEQPDSTKTAETLAAITGGRVTVLETRPYIQQNHTGIFGGGGGGKKSIVIARVEQTEPGTSLVDVEKIRETLAANGVGIIGGTDAIMNATNIDNTKVPLDGTPKHTTANDGQTTVINNTIITAQNEEVTVYKAENKLLFWLLIILGLLMLLAVAILIACCICPGCPFYMAPRKRRVHSSETLVVRADGRPKRHLHRQPAVPVEVSWNGRKQAWSADPTRRNWQFNKRNVKNCSLPGDVAYISGQPNDIHTSLEAQRLRDGIGRRSYDHSRRSRMNEQERMYMEDIEDQKGRGGYRTAELESLQRHEMDRGSDLQHQAYRQRFVEHDTNEETTVREQHFFREGNAEVLRLVTRGQVEDNASHQPPHPHRPPTLIIDGKDIILQRFIEDQKSRHELSMQDIEAARSMESHQRSKDVCNQQQPEIILIPERLELGHRQHVEEIGPNVQRLVIDHDRDYDSRKGKEPRAMRETMRQEKQEAGSIADRPTLIVAKEQSDNAQYPFHDLELARQNVLLTRLLLEKENRRAGVMDSTSYLETQSLPGQVAIATQTDRTAATQTDRHVKSRSDNDESDTEESRYRKRLRSRKKYGGDGDWRRSRTLWMKSPIEEEGSPCFDKRLSILRKKVREVKEGRKISLEPDVLREISDSLDGNGSSCKGEEDETMRSYRKSTEQTSISYKILNEKENGSSEERRKEKSSEEMTDDRRRANNATESSSPEIKVQRERHVGPKEKSPKRETRSKAQKSEGVIKPSFRILEKEFTMLTKRLSKLGDKKFQESTASDSTCQEKSDSLAKETRKDSDQKSLKKMDPSTSQKHETASKVEQKGKQRKDSAIAKTKQKLKYQQSQVMSTGSSELDDSLGFDKPKKPSVVTRHETTKQKQSVGNHGKVKRLIQQMDRRESRKQVPEVSKDEETEKRKDGLSKGTPKGELKSEKVGKVAAKAPKLSVASRKQNVIEETSTSTEERREEKERDAFAFEKKSSTDFSERDFSNGLFQLGRERVEKKIIQKFSDDFVEREDTSEQKVTTSTEEEKDTASTEERKVGMLESNGIRKSQDLFDKSTKEQEERVISSRKDDRSAHLHTEEQLITDIKFIDMGPTKKEELGKIVVRDQKVDKMASKVEPTKIHGSMKPENESIKYSEEGRIKETKRVDELVSKSEKEIIERVRDKLEDYMRKDKPSNGFREQIETKLDIRIEEPKQEEDRELNDTYKYLKEEIEKMSEDLKKKRDESKRTEEEEEEEDVLSRYVHDIEDKNGAKQKAEKRIQVEVHVPTKKEHDGKMDAMQKMEKDIKSQVLSNGKDSMKFDTTDVHIEDKSEEEKQKVKLDISTTDHISEKEDSTKIAFNGDDKEKISLSVEIPHKEETTSIIETDKRIEENIFLDDRETDDKEKEDIKIKLDNRIIESSEDKKISDEQKVIVKSTEEDYGETTKDYKIAEEISEDKKIDTEEMIKDQKIDAETIVDYEVTEETAKDQKIDKEEMKDRKFEGETSIDHKITEEESEDSKIDEKQATLDRALTMEKIKDQEEDYKIVEEASMDRKIIGEGTKDEIIDKESIEKHKIPEEAIVKIIEEIPKDQKIKDDTMEDDSIIEKATVSRIEEISKDQVVKEISEDYEIAEKATEDFKITEEVTVDHKMEEKVKEDYTIVGERFDDDKSLIKTDFTTKEEISDKEQDSTEIDNDRISREESIFLDKKKDFDEKTFAKKIATDDHEISTKKVSDTEEEIEKKKSISPEIKEILPVVEIVTELIKSDDEKISDKEDIFTDKEEEIPIEEKKEIPKTDEIEKESISDDKDKKEDSDKKEKVITEETDGRSFKETIKEIQITDDHKIIEKEILETKEIMDDHQISDKEIVPATLEIEEIPIAEKQDDIQIHHIEKEDGKISHVDKDDEIKEKEDLSKISTTEEISMEVPIVPSIDINVKQETSTDTESIEDHASKKDNVFSEMFKAVHSLVDKLTNGKRSRKTSVEEVAITEFHSDDKIIQKEVLPPDDDKEKHQEESSITSESPASRVDNDSIKLMEEQMDDKNIMKDKSLDTTDEKVAISPEETDKSMQIDVVSDSKKTESDESLGIDKSPKEKEDEEETIKLILEKPLLEEVEIDKPLKHDSASLMQPADEKMKDSKDIVDEILSKKTIEISEESKEAIPDNERMDVEPNVRIGEEELSLVPTSSEASASFQEIESPRSCSQTCETTTKEKLVSDSIISETSTDSAKTLEFEKQLKSAESKQIELQEMEQFVEGESFIAGGGIQRERATFPEGQSRESAESDVHTIVYRDESDKREDRTKEEMDKTLKGRVEEEGRIPVEEEYVSLPLFTSIIDTMDDSEDSDSSSDISRKTTLTTRPYQTPRNRARQVPESESSQTEEVAETASVGDEEQAILAVEVIGNGNVDSPKDERMLEKVEDAGMERAPSTRSTDEAVEGEETGSREEFINVQPCFSGGERLRTTSDTEIESSTKHTKDAKSETKRGKDGKINREDEASSSSGSKLAKTDTFKVGDKKAKEQDRKRVPPQRKKKTCPEESPGEEKTTHSQDAADHRGGYRARGKPSEDRSRQKDGDKTKQGRRREEESEKQRQFASRLRIEKDKKSSSSVGEKYPTPSRSGEIDTSRAQPKYMAWYKKNREEMEKRRAELMATDDEEQLPRWLRRSMRGQRAEKEDKKQPSQSKTADTTPRTRRKVKPLVNVESEQLKAIVRQGRKLRRAEGGRNEDPPVQIFATTPPHDPKHHLTQHSEYKYEKAPAPFYLHPPPPPHPSPQLSPEHFEIPPTMERGRTDEEFDSGIAVSLQAGNRRHQQLLEKKSVFDIAYSEAAPSQLRSDSTTPPS</sequence>
<feature type="domain" description="Cadherin" evidence="17">
    <location>
        <begin position="2453"/>
        <end position="2527"/>
    </location>
</feature>
<feature type="region of interest" description="Disordered" evidence="15">
    <location>
        <begin position="4599"/>
        <end position="4704"/>
    </location>
</feature>
<feature type="domain" description="Cadherin" evidence="17">
    <location>
        <begin position="956"/>
        <end position="1059"/>
    </location>
</feature>
<dbReference type="FunFam" id="2.60.40.60:FF:000039">
    <property type="entry name" value="FAT atypical cadherin 3"/>
    <property type="match status" value="1"/>
</dbReference>
<feature type="region of interest" description="Disordered" evidence="15">
    <location>
        <begin position="3636"/>
        <end position="3703"/>
    </location>
</feature>
<comment type="function">
    <text evidence="13">Cadherins are calcium-dependent cell adhesion proteins. They preferentially interact with themselves in a homophilic manner in connecting cells.</text>
</comment>
<feature type="compositionally biased region" description="Basic and acidic residues" evidence="15">
    <location>
        <begin position="3930"/>
        <end position="3946"/>
    </location>
</feature>
<dbReference type="FunFam" id="2.60.40.60:FF:000098">
    <property type="entry name" value="cadherin-23 isoform X1"/>
    <property type="match status" value="2"/>
</dbReference>
<feature type="compositionally biased region" description="Basic and acidic residues" evidence="15">
    <location>
        <begin position="3864"/>
        <end position="3903"/>
    </location>
</feature>
<dbReference type="InterPro" id="IPR039808">
    <property type="entry name" value="Cadherin"/>
</dbReference>
<feature type="compositionally biased region" description="Basic and acidic residues" evidence="15">
    <location>
        <begin position="4694"/>
        <end position="4704"/>
    </location>
</feature>
<feature type="compositionally biased region" description="Basic and acidic residues" evidence="15">
    <location>
        <begin position="4392"/>
        <end position="4430"/>
    </location>
</feature>
<feature type="compositionally biased region" description="Basic and acidic residues" evidence="15">
    <location>
        <begin position="3655"/>
        <end position="3665"/>
    </location>
</feature>
<evidence type="ECO:0000313" key="19">
    <source>
        <dbReference type="Proteomes" id="UP000005203"/>
    </source>
</evidence>
<feature type="domain" description="Cadherin" evidence="17">
    <location>
        <begin position="1171"/>
        <end position="1279"/>
    </location>
</feature>
<evidence type="ECO:0000313" key="20">
    <source>
        <dbReference type="RefSeq" id="XP_026296031.1"/>
    </source>
</evidence>
<gene>
    <name evidence="20" type="primary">LOC411023</name>
</gene>
<proteinExistence type="predicted"/>
<feature type="compositionally biased region" description="Basic and acidic residues" evidence="15">
    <location>
        <begin position="4611"/>
        <end position="4620"/>
    </location>
</feature>
<feature type="compositionally biased region" description="Basic and acidic residues" evidence="15">
    <location>
        <begin position="4632"/>
        <end position="4686"/>
    </location>
</feature>
<dbReference type="FunFam" id="2.60.40.60:FF:000118">
    <property type="entry name" value="protocadherin Fat 4"/>
    <property type="match status" value="2"/>
</dbReference>
<feature type="domain" description="Cadherin" evidence="17">
    <location>
        <begin position="605"/>
        <end position="722"/>
    </location>
</feature>
<evidence type="ECO:0000256" key="2">
    <source>
        <dbReference type="ARBA" id="ARBA00022475"/>
    </source>
</evidence>
<feature type="domain" description="Cadherin" evidence="17">
    <location>
        <begin position="1282"/>
        <end position="1389"/>
    </location>
</feature>
<keyword evidence="5" id="KW-0732">Signal</keyword>
<feature type="domain" description="Cadherin" evidence="17">
    <location>
        <begin position="2112"/>
        <end position="2228"/>
    </location>
</feature>
<evidence type="ECO:0000256" key="15">
    <source>
        <dbReference type="SAM" id="MobiDB-lite"/>
    </source>
</evidence>
<feature type="compositionally biased region" description="Basic and acidic residues" evidence="15">
    <location>
        <begin position="3518"/>
        <end position="3558"/>
    </location>
</feature>
<keyword evidence="7 14" id="KW-0106">Calcium</keyword>
<keyword evidence="9 16" id="KW-1133">Transmembrane helix</keyword>
<dbReference type="InterPro" id="IPR020894">
    <property type="entry name" value="Cadherin_CS"/>
</dbReference>
<feature type="compositionally biased region" description="Basic residues" evidence="15">
    <location>
        <begin position="3201"/>
        <end position="3210"/>
    </location>
</feature>
<dbReference type="PANTHER" id="PTHR24027:SF438">
    <property type="entry name" value="CADHERIN 23"/>
    <property type="match status" value="1"/>
</dbReference>
<dbReference type="InterPro" id="IPR015919">
    <property type="entry name" value="Cadherin-like_sf"/>
</dbReference>
<feature type="region of interest" description="Disordered" evidence="15">
    <location>
        <begin position="4376"/>
        <end position="4430"/>
    </location>
</feature>
<feature type="transmembrane region" description="Helical" evidence="16">
    <location>
        <begin position="1732"/>
        <end position="1754"/>
    </location>
</feature>
<feature type="transmembrane region" description="Helical" evidence="16">
    <location>
        <begin position="2762"/>
        <end position="2783"/>
    </location>
</feature>
<evidence type="ECO:0000256" key="3">
    <source>
        <dbReference type="ARBA" id="ARBA00022536"/>
    </source>
</evidence>
<feature type="domain" description="Cadherin" evidence="17">
    <location>
        <begin position="495"/>
        <end position="604"/>
    </location>
</feature>
<reference evidence="18" key="1">
    <citation type="submission" date="2021-01" db="UniProtKB">
        <authorList>
            <consortium name="EnsemblMetazoa"/>
        </authorList>
    </citation>
    <scope>IDENTIFICATION</scope>
    <source>
        <strain evidence="18">DH4</strain>
    </source>
</reference>
<keyword evidence="12" id="KW-0325">Glycoprotein</keyword>
<evidence type="ECO:0000256" key="5">
    <source>
        <dbReference type="ARBA" id="ARBA00022729"/>
    </source>
</evidence>
<dbReference type="SUPFAM" id="SSF49313">
    <property type="entry name" value="Cadherin-like"/>
    <property type="match status" value="19"/>
</dbReference>
<dbReference type="PROSITE" id="PS50268">
    <property type="entry name" value="CADHERIN_2"/>
    <property type="match status" value="19"/>
</dbReference>
<feature type="domain" description="Cadherin" evidence="17">
    <location>
        <begin position="2346"/>
        <end position="2452"/>
    </location>
</feature>
<dbReference type="Gene3D" id="2.60.40.60">
    <property type="entry name" value="Cadherins"/>
    <property type="match status" value="19"/>
</dbReference>
<dbReference type="PRINTS" id="PR00205">
    <property type="entry name" value="CADHERIN"/>
</dbReference>
<feature type="compositionally biased region" description="Basic and acidic residues" evidence="15">
    <location>
        <begin position="3080"/>
        <end position="3101"/>
    </location>
</feature>
<evidence type="ECO:0000256" key="9">
    <source>
        <dbReference type="ARBA" id="ARBA00022989"/>
    </source>
</evidence>
<feature type="region of interest" description="Disordered" evidence="15">
    <location>
        <begin position="3267"/>
        <end position="3377"/>
    </location>
</feature>
<feature type="domain" description="Cadherin" evidence="17">
    <location>
        <begin position="378"/>
        <end position="494"/>
    </location>
</feature>
<protein>
    <submittedName>
        <fullName evidence="20">Uncharacterized protein LOC411023 isoform X2</fullName>
    </submittedName>
</protein>
<feature type="domain" description="Cadherin" evidence="17">
    <location>
        <begin position="834"/>
        <end position="955"/>
    </location>
</feature>
<feature type="compositionally biased region" description="Polar residues" evidence="15">
    <location>
        <begin position="4957"/>
        <end position="4969"/>
    </location>
</feature>
<feature type="compositionally biased region" description="Basic and acidic residues" evidence="15">
    <location>
        <begin position="3407"/>
        <end position="3455"/>
    </location>
</feature>
<feature type="domain" description="Cadherin" evidence="17">
    <location>
        <begin position="1511"/>
        <end position="1632"/>
    </location>
</feature>
<keyword evidence="11" id="KW-1015">Disulfide bond</keyword>
<dbReference type="GO" id="GO:0030154">
    <property type="term" value="P:cell differentiation"/>
    <property type="evidence" value="ECO:0007669"/>
    <property type="project" value="UniProtKB-ARBA"/>
</dbReference>
<feature type="compositionally biased region" description="Polar residues" evidence="15">
    <location>
        <begin position="5282"/>
        <end position="5291"/>
    </location>
</feature>
<feature type="region of interest" description="Disordered" evidence="15">
    <location>
        <begin position="4941"/>
        <end position="5233"/>
    </location>
</feature>
<dbReference type="FunFam" id="2.60.40.60:FF:000382">
    <property type="entry name" value="Cadherin 23"/>
    <property type="match status" value="1"/>
</dbReference>
<feature type="compositionally biased region" description="Pro residues" evidence="15">
    <location>
        <begin position="5364"/>
        <end position="5375"/>
    </location>
</feature>
<evidence type="ECO:0000259" key="17">
    <source>
        <dbReference type="PROSITE" id="PS50268"/>
    </source>
</evidence>
<feature type="compositionally biased region" description="Basic and acidic residues" evidence="15">
    <location>
        <begin position="5166"/>
        <end position="5208"/>
    </location>
</feature>
<dbReference type="Proteomes" id="UP000005203">
    <property type="component" value="Linkage group LG4"/>
</dbReference>
<name>A0A7M7L175_APIME</name>
<reference evidence="20" key="2">
    <citation type="submission" date="2025-04" db="UniProtKB">
        <authorList>
            <consortium name="RefSeq"/>
        </authorList>
    </citation>
    <scope>IDENTIFICATION</scope>
    <source>
        <strain evidence="20">DH4</strain>
        <tissue evidence="20">Whole body</tissue>
    </source>
</reference>
<dbReference type="GO" id="GO:0008013">
    <property type="term" value="F:beta-catenin binding"/>
    <property type="evidence" value="ECO:0007669"/>
    <property type="project" value="TreeGrafter"/>
</dbReference>